<keyword evidence="10 11" id="KW-0472">Membrane</keyword>
<feature type="domain" description="HAMP" evidence="13">
    <location>
        <begin position="156"/>
        <end position="209"/>
    </location>
</feature>
<evidence type="ECO:0000256" key="8">
    <source>
        <dbReference type="ARBA" id="ARBA00022989"/>
    </source>
</evidence>
<keyword evidence="4" id="KW-0597">Phosphoprotein</keyword>
<dbReference type="GO" id="GO:0000155">
    <property type="term" value="F:phosphorelay sensor kinase activity"/>
    <property type="evidence" value="ECO:0007669"/>
    <property type="project" value="InterPro"/>
</dbReference>
<dbReference type="EMBL" id="QOIL01000019">
    <property type="protein sequence ID" value="RCG26605.1"/>
    <property type="molecule type" value="Genomic_DNA"/>
</dbReference>
<dbReference type="SMART" id="SM00388">
    <property type="entry name" value="HisKA"/>
    <property type="match status" value="1"/>
</dbReference>
<keyword evidence="9" id="KW-0902">Two-component regulatory system</keyword>
<dbReference type="PANTHER" id="PTHR45436">
    <property type="entry name" value="SENSOR HISTIDINE KINASE YKOH"/>
    <property type="match status" value="1"/>
</dbReference>
<dbReference type="PROSITE" id="PS50885">
    <property type="entry name" value="HAMP"/>
    <property type="match status" value="1"/>
</dbReference>
<keyword evidence="5" id="KW-0808">Transferase</keyword>
<dbReference type="Gene3D" id="1.10.287.130">
    <property type="match status" value="1"/>
</dbReference>
<keyword evidence="15" id="KW-1185">Reference proteome</keyword>
<dbReference type="InterPro" id="IPR005467">
    <property type="entry name" value="His_kinase_dom"/>
</dbReference>
<evidence type="ECO:0000256" key="10">
    <source>
        <dbReference type="ARBA" id="ARBA00023136"/>
    </source>
</evidence>
<dbReference type="SUPFAM" id="SSF47384">
    <property type="entry name" value="Homodimeric domain of signal transducing histidine kinase"/>
    <property type="match status" value="1"/>
</dbReference>
<dbReference type="InterPro" id="IPR004358">
    <property type="entry name" value="Sig_transdc_His_kin-like_C"/>
</dbReference>
<evidence type="ECO:0000256" key="3">
    <source>
        <dbReference type="ARBA" id="ARBA00012438"/>
    </source>
</evidence>
<evidence type="ECO:0000256" key="9">
    <source>
        <dbReference type="ARBA" id="ARBA00023012"/>
    </source>
</evidence>
<dbReference type="InterPro" id="IPR003661">
    <property type="entry name" value="HisK_dim/P_dom"/>
</dbReference>
<keyword evidence="7 14" id="KW-0418">Kinase</keyword>
<dbReference type="GO" id="GO:0005886">
    <property type="term" value="C:plasma membrane"/>
    <property type="evidence" value="ECO:0007669"/>
    <property type="project" value="UniProtKB-SubCell"/>
</dbReference>
<comment type="subcellular location">
    <subcellularLocation>
        <location evidence="2">Cell membrane</location>
    </subcellularLocation>
</comment>
<evidence type="ECO:0000256" key="2">
    <source>
        <dbReference type="ARBA" id="ARBA00004236"/>
    </source>
</evidence>
<reference evidence="14 15" key="1">
    <citation type="submission" date="2018-06" db="EMBL/GenBank/DDBJ databases">
        <title>Sphaerisporangium craniellae sp. nov., isolated from a marine sponge in the South China Sea.</title>
        <authorList>
            <person name="Li L."/>
        </authorList>
    </citation>
    <scope>NUCLEOTIDE SEQUENCE [LARGE SCALE GENOMIC DNA]</scope>
    <source>
        <strain evidence="14 15">CCTCC AA 208026</strain>
    </source>
</reference>
<protein>
    <recommendedName>
        <fullName evidence="3">histidine kinase</fullName>
        <ecNumber evidence="3">2.7.13.3</ecNumber>
    </recommendedName>
</protein>
<dbReference type="Gene3D" id="3.30.565.10">
    <property type="entry name" value="Histidine kinase-like ATPase, C-terminal domain"/>
    <property type="match status" value="1"/>
</dbReference>
<dbReference type="Proteomes" id="UP000253094">
    <property type="component" value="Unassembled WGS sequence"/>
</dbReference>
<sequence>MLGVVLMVAINHLATQYLTREISAVGARVAYDLERGIVQNPIPHGLVGDIQVVDARGRVVSASESLQGKPPMATLVPPPGAKDMATTVVCDHALFPKGRCEIVVATKVYRAGQSWTIYSAAPVVPFFVHPMLVAVICVGVVLLTGVITYGAYRLVTTSLVPVDAIRSELDEINATCPQRRVPVPPGRDEIHDLAVSVNHTLGRLQISMEQQRQFASDASHDLRSPLTAMRAEVEDAMLAPAETDVTALGCSLLRSLDRLQAIVSDLLTVARFDAGVADEREPVNLSRLVGGELDRRHPVMKIKRDLEPEVIVIGDSLRLARLLTNLLDNAERHAETEVAVTLRAERGGPPRARGMPPGTAVLEVIDDGAGIEPEKHEIVFQRFTRLDAARNKDAGGTGLGLPIARQIAELSGGTLTIEPSGRGARLVVRLPLAGRP</sequence>
<keyword evidence="6 11" id="KW-0812">Transmembrane</keyword>
<name>A0A367FA85_9ACTN</name>
<dbReference type="InterPro" id="IPR003660">
    <property type="entry name" value="HAMP_dom"/>
</dbReference>
<dbReference type="OrthoDB" id="9786919at2"/>
<evidence type="ECO:0000259" key="12">
    <source>
        <dbReference type="PROSITE" id="PS50109"/>
    </source>
</evidence>
<evidence type="ECO:0000256" key="4">
    <source>
        <dbReference type="ARBA" id="ARBA00022553"/>
    </source>
</evidence>
<evidence type="ECO:0000259" key="13">
    <source>
        <dbReference type="PROSITE" id="PS50885"/>
    </source>
</evidence>
<evidence type="ECO:0000256" key="5">
    <source>
        <dbReference type="ARBA" id="ARBA00022679"/>
    </source>
</evidence>
<dbReference type="Pfam" id="PF02518">
    <property type="entry name" value="HATPase_c"/>
    <property type="match status" value="1"/>
</dbReference>
<evidence type="ECO:0000313" key="14">
    <source>
        <dbReference type="EMBL" id="RCG26605.1"/>
    </source>
</evidence>
<dbReference type="PANTHER" id="PTHR45436:SF5">
    <property type="entry name" value="SENSOR HISTIDINE KINASE TRCS"/>
    <property type="match status" value="1"/>
</dbReference>
<dbReference type="InterPro" id="IPR050428">
    <property type="entry name" value="TCS_sensor_his_kinase"/>
</dbReference>
<evidence type="ECO:0000256" key="6">
    <source>
        <dbReference type="ARBA" id="ARBA00022692"/>
    </source>
</evidence>
<dbReference type="Pfam" id="PF00512">
    <property type="entry name" value="HisKA"/>
    <property type="match status" value="1"/>
</dbReference>
<dbReference type="PROSITE" id="PS50109">
    <property type="entry name" value="HIS_KIN"/>
    <property type="match status" value="1"/>
</dbReference>
<dbReference type="EC" id="2.7.13.3" evidence="3"/>
<dbReference type="SUPFAM" id="SSF55874">
    <property type="entry name" value="ATPase domain of HSP90 chaperone/DNA topoisomerase II/histidine kinase"/>
    <property type="match status" value="1"/>
</dbReference>
<proteinExistence type="predicted"/>
<feature type="domain" description="Histidine kinase" evidence="12">
    <location>
        <begin position="217"/>
        <end position="434"/>
    </location>
</feature>
<evidence type="ECO:0000256" key="7">
    <source>
        <dbReference type="ARBA" id="ARBA00022777"/>
    </source>
</evidence>
<evidence type="ECO:0000256" key="11">
    <source>
        <dbReference type="SAM" id="Phobius"/>
    </source>
</evidence>
<evidence type="ECO:0000313" key="15">
    <source>
        <dbReference type="Proteomes" id="UP000253094"/>
    </source>
</evidence>
<dbReference type="InterPro" id="IPR003594">
    <property type="entry name" value="HATPase_dom"/>
</dbReference>
<dbReference type="InterPro" id="IPR036097">
    <property type="entry name" value="HisK_dim/P_sf"/>
</dbReference>
<accession>A0A367FA85</accession>
<keyword evidence="8 11" id="KW-1133">Transmembrane helix</keyword>
<gene>
    <name evidence="14" type="ORF">DQ384_29520</name>
</gene>
<dbReference type="CDD" id="cd00082">
    <property type="entry name" value="HisKA"/>
    <property type="match status" value="1"/>
</dbReference>
<dbReference type="AlphaFoldDB" id="A0A367FA85"/>
<dbReference type="SMART" id="SM00387">
    <property type="entry name" value="HATPase_c"/>
    <property type="match status" value="1"/>
</dbReference>
<comment type="catalytic activity">
    <reaction evidence="1">
        <text>ATP + protein L-histidine = ADP + protein N-phospho-L-histidine.</text>
        <dbReference type="EC" id="2.7.13.3"/>
    </reaction>
</comment>
<comment type="caution">
    <text evidence="14">The sequence shown here is derived from an EMBL/GenBank/DDBJ whole genome shotgun (WGS) entry which is preliminary data.</text>
</comment>
<dbReference type="InterPro" id="IPR036890">
    <property type="entry name" value="HATPase_C_sf"/>
</dbReference>
<dbReference type="PRINTS" id="PR00344">
    <property type="entry name" value="BCTRLSENSOR"/>
</dbReference>
<feature type="transmembrane region" description="Helical" evidence="11">
    <location>
        <begin position="131"/>
        <end position="152"/>
    </location>
</feature>
<organism evidence="14 15">
    <name type="scientific">Sphaerisporangium album</name>
    <dbReference type="NCBI Taxonomy" id="509200"/>
    <lineage>
        <taxon>Bacteria</taxon>
        <taxon>Bacillati</taxon>
        <taxon>Actinomycetota</taxon>
        <taxon>Actinomycetes</taxon>
        <taxon>Streptosporangiales</taxon>
        <taxon>Streptosporangiaceae</taxon>
        <taxon>Sphaerisporangium</taxon>
    </lineage>
</organism>
<evidence type="ECO:0000256" key="1">
    <source>
        <dbReference type="ARBA" id="ARBA00000085"/>
    </source>
</evidence>